<reference evidence="1 2" key="1">
    <citation type="journal article" date="2016" name="Genome Announc.">
        <title>Complete Genome Sequence of PM105, a New Pseudomonas aeruginosa B3-Like Transposable Phage.</title>
        <authorList>
            <person name="Pourcel C."/>
            <person name="Midoux C."/>
            <person name="Bourkaltseva M."/>
            <person name="Pleteneva E."/>
            <person name="Krylov V."/>
        </authorList>
    </citation>
    <scope>NUCLEOTIDE SEQUENCE [LARGE SCALE GENOMIC DNA]</scope>
</reference>
<gene>
    <name evidence="1" type="primary">PM105_46</name>
</gene>
<evidence type="ECO:0000313" key="2">
    <source>
        <dbReference type="Proteomes" id="UP000204666"/>
    </source>
</evidence>
<evidence type="ECO:0000313" key="1">
    <source>
        <dbReference type="EMBL" id="CUS27829.1"/>
    </source>
</evidence>
<dbReference type="OrthoDB" id="4265at10239"/>
<accession>A0A0S4L083</accession>
<name>A0A0S4L083_9CAUD</name>
<dbReference type="GeneID" id="26517348"/>
<keyword evidence="2" id="KW-1185">Reference proteome</keyword>
<dbReference type="RefSeq" id="YP_009188558.1">
    <property type="nucleotide sequence ID" value="NC_028667.1"/>
</dbReference>
<dbReference type="KEGG" id="vg:26517348"/>
<protein>
    <recommendedName>
        <fullName evidence="3">Virion structural protein</fullName>
    </recommendedName>
</protein>
<dbReference type="Proteomes" id="UP000204666">
    <property type="component" value="Genome"/>
</dbReference>
<dbReference type="EMBL" id="LN898172">
    <property type="protein sequence ID" value="CUS27829.1"/>
    <property type="molecule type" value="Genomic_DNA"/>
</dbReference>
<proteinExistence type="predicted"/>
<evidence type="ECO:0008006" key="3">
    <source>
        <dbReference type="Google" id="ProtNLM"/>
    </source>
</evidence>
<organism evidence="1 2">
    <name type="scientific">Pseudomonas phage vB_PaeS_PM105</name>
    <dbReference type="NCBI Taxonomy" id="1743016"/>
    <lineage>
        <taxon>Viruses</taxon>
        <taxon>Duplodnaviria</taxon>
        <taxon>Heunggongvirae</taxon>
        <taxon>Uroviricota</taxon>
        <taxon>Caudoviricetes</taxon>
        <taxon>Guarnerosvirinae</taxon>
        <taxon>Mechnikovvirus</taxon>
        <taxon>Mechnikovvirus PM105</taxon>
        <taxon>Beetrevirus PM105</taxon>
    </lineage>
</organism>
<sequence length="319" mass="34972">MATEFGTATNHADLVERLVQFLTANPTLVAAGQAYEKVFDNTIPASGTAIAIRQVTLRAPGLGGEDSIFMGVQSYGDTALDYYNVRLMGGTAFNPGALPPGGDFWTAFVNYSPRVQLLAWNQPMPYWFFANGRRFWIVVKVSTIYESAGAGFILPPCPPSQFPYPLAVVGSYRGDIATRWSDVSDRHRGISSPLERSCYVRDPAGRWLGFTVASNSNNESDYNNRTLLPLGCGRYTGSGGESVINQLRDSFSKFPLKALSLVTRETEGRRYLGDFDGAFYAPTLNSGAEDVITENGVDHVVFQTAWRSGNPWLFAIRAD</sequence>